<dbReference type="AlphaFoldDB" id="A0A5S9P3N9"/>
<evidence type="ECO:0000313" key="2">
    <source>
        <dbReference type="Proteomes" id="UP000441399"/>
    </source>
</evidence>
<sequence length="274" mass="30650">MQINKDHMLHLDLYVKSCVAELYINGIPVRRMDSEEENFHSLVAHHLVQDGSNELEIVISPGDTPANAKNAGSNRKINEDAKACMQLVAYPGGAFAGDTESGTVQMELNWENDASSSAQISAPHIERTSKDLGTLLGMPTWSKLSVIDLEKSTQEIATTIADIHQAFENGNSQIICEYFKPQLSEAGRTLPEYGEENFREDLAFDIEDNRGKDDWVVPLNTNEHDFRLCADGKLIEIIDRNWEPTIRTKADADGNVYPLPIFLGQNEGQWQVYL</sequence>
<keyword evidence="2" id="KW-1185">Reference proteome</keyword>
<dbReference type="Proteomes" id="UP000441399">
    <property type="component" value="Unassembled WGS sequence"/>
</dbReference>
<organism evidence="1 2">
    <name type="scientific">BD1-7 clade bacterium</name>
    <dbReference type="NCBI Taxonomy" id="2029982"/>
    <lineage>
        <taxon>Bacteria</taxon>
        <taxon>Pseudomonadati</taxon>
        <taxon>Pseudomonadota</taxon>
        <taxon>Gammaproteobacteria</taxon>
        <taxon>Cellvibrionales</taxon>
        <taxon>Spongiibacteraceae</taxon>
        <taxon>BD1-7 clade</taxon>
    </lineage>
</organism>
<name>A0A5S9P3N9_9GAMM</name>
<protein>
    <submittedName>
        <fullName evidence="1">Uncharacterized protein</fullName>
    </submittedName>
</protein>
<dbReference type="OrthoDB" id="5515897at2"/>
<gene>
    <name evidence="1" type="ORF">OPDIPICF_04171</name>
</gene>
<evidence type="ECO:0000313" key="1">
    <source>
        <dbReference type="EMBL" id="CAA0097989.1"/>
    </source>
</evidence>
<reference evidence="1 2" key="1">
    <citation type="submission" date="2019-11" db="EMBL/GenBank/DDBJ databases">
        <authorList>
            <person name="Holert J."/>
        </authorList>
    </citation>
    <scope>NUCLEOTIDE SEQUENCE [LARGE SCALE GENOMIC DNA]</scope>
    <source>
        <strain evidence="1">SB11_3</strain>
    </source>
</reference>
<proteinExistence type="predicted"/>
<dbReference type="EMBL" id="CACSIO010000004">
    <property type="protein sequence ID" value="CAA0097989.1"/>
    <property type="molecule type" value="Genomic_DNA"/>
</dbReference>
<accession>A0A5S9P3N9</accession>